<keyword evidence="1" id="KW-0812">Transmembrane</keyword>
<gene>
    <name evidence="3" type="ORF">CUC15_11650</name>
</gene>
<dbReference type="Pfam" id="PF07811">
    <property type="entry name" value="TadE"/>
    <property type="match status" value="1"/>
</dbReference>
<feature type="transmembrane region" description="Helical" evidence="1">
    <location>
        <begin position="12"/>
        <end position="32"/>
    </location>
</feature>
<dbReference type="KEGG" id="ocn:CUC15_11650"/>
<dbReference type="OrthoDB" id="2388573at2"/>
<accession>A0A345PHQ6</accession>
<keyword evidence="1" id="KW-0472">Membrane</keyword>
<organism evidence="3 4">
    <name type="scientific">Oceanobacillus zhaokaii</name>
    <dbReference type="NCBI Taxonomy" id="2052660"/>
    <lineage>
        <taxon>Bacteria</taxon>
        <taxon>Bacillati</taxon>
        <taxon>Bacillota</taxon>
        <taxon>Bacilli</taxon>
        <taxon>Bacillales</taxon>
        <taxon>Bacillaceae</taxon>
        <taxon>Oceanobacillus</taxon>
    </lineage>
</organism>
<evidence type="ECO:0000313" key="4">
    <source>
        <dbReference type="Proteomes" id="UP000253908"/>
    </source>
</evidence>
<proteinExistence type="predicted"/>
<dbReference type="RefSeq" id="WP_114916824.1">
    <property type="nucleotide sequence ID" value="NZ_CP024848.1"/>
</dbReference>
<reference evidence="4" key="1">
    <citation type="submission" date="2017-11" db="EMBL/GenBank/DDBJ databases">
        <authorList>
            <person name="Zhu W."/>
        </authorList>
    </citation>
    <scope>NUCLEOTIDE SEQUENCE [LARGE SCALE GENOMIC DNA]</scope>
    <source>
        <strain evidence="4">160</strain>
    </source>
</reference>
<feature type="domain" description="TadE-like" evidence="2">
    <location>
        <begin position="8"/>
        <end position="49"/>
    </location>
</feature>
<dbReference type="AlphaFoldDB" id="A0A345PHQ6"/>
<protein>
    <recommendedName>
        <fullName evidence="2">TadE-like domain-containing protein</fullName>
    </recommendedName>
</protein>
<keyword evidence="4" id="KW-1185">Reference proteome</keyword>
<keyword evidence="1" id="KW-1133">Transmembrane helix</keyword>
<evidence type="ECO:0000259" key="2">
    <source>
        <dbReference type="Pfam" id="PF07811"/>
    </source>
</evidence>
<dbReference type="Proteomes" id="UP000253908">
    <property type="component" value="Chromosome"/>
</dbReference>
<dbReference type="InterPro" id="IPR012495">
    <property type="entry name" value="TadE-like_dom"/>
</dbReference>
<evidence type="ECO:0000313" key="3">
    <source>
        <dbReference type="EMBL" id="AXI09536.1"/>
    </source>
</evidence>
<name>A0A345PHQ6_9BACI</name>
<sequence>MQLKDEDGSITLEAALVIPVFMLFIVFMASIIRISVAEIALNKSVTETAQIIANHAYPATILSEELESIAGQKLSGISIGEISLGDVENLVGTTLLEFLDVNISGSNYIQELGNSAITPIIQKKFTQNTNSKMDGSNITVEVDLPSSLNGAADSYFGITATYDLDLTVPFVEKTITIKKQAYERLWVGGY</sequence>
<evidence type="ECO:0000256" key="1">
    <source>
        <dbReference type="SAM" id="Phobius"/>
    </source>
</evidence>
<dbReference type="EMBL" id="CP024848">
    <property type="protein sequence ID" value="AXI09536.1"/>
    <property type="molecule type" value="Genomic_DNA"/>
</dbReference>